<dbReference type="InterPro" id="IPR000086">
    <property type="entry name" value="NUDIX_hydrolase_dom"/>
</dbReference>
<keyword evidence="3" id="KW-0378">Hydrolase</keyword>
<comment type="cofactor">
    <cofactor evidence="1">
        <name>Mg(2+)</name>
        <dbReference type="ChEBI" id="CHEBI:18420"/>
    </cofactor>
</comment>
<accession>H3BCN5</accession>
<reference evidence="7" key="1">
    <citation type="submission" date="2011-08" db="EMBL/GenBank/DDBJ databases">
        <title>The draft genome of Latimeria chalumnae.</title>
        <authorList>
            <person name="Di Palma F."/>
            <person name="Alfoldi J."/>
            <person name="Johnson J."/>
            <person name="Berlin A."/>
            <person name="Gnerre S."/>
            <person name="Jaffe D."/>
            <person name="MacCallum I."/>
            <person name="Young S."/>
            <person name="Walker B.J."/>
            <person name="Lander E."/>
            <person name="Lindblad-Toh K."/>
        </authorList>
    </citation>
    <scope>NUCLEOTIDE SEQUENCE [LARGE SCALE GENOMIC DNA]</scope>
    <source>
        <strain evidence="7">Wild caught</strain>
    </source>
</reference>
<dbReference type="Bgee" id="ENSLACG00000017283">
    <property type="expression patterns" value="Expressed in chordate pharynx and 3 other cell types or tissues"/>
</dbReference>
<keyword evidence="7" id="KW-1185">Reference proteome</keyword>
<dbReference type="InterPro" id="IPR015797">
    <property type="entry name" value="NUDIX_hydrolase-like_dom_sf"/>
</dbReference>
<feature type="domain" description="Nudix hydrolase" evidence="5">
    <location>
        <begin position="90"/>
        <end position="231"/>
    </location>
</feature>
<dbReference type="PROSITE" id="PS51462">
    <property type="entry name" value="NUDIX"/>
    <property type="match status" value="1"/>
</dbReference>
<evidence type="ECO:0000256" key="3">
    <source>
        <dbReference type="ARBA" id="ARBA00022801"/>
    </source>
</evidence>
<reference evidence="6" key="3">
    <citation type="submission" date="2025-09" db="UniProtKB">
        <authorList>
            <consortium name="Ensembl"/>
        </authorList>
    </citation>
    <scope>IDENTIFICATION</scope>
</reference>
<sequence>MESIKRVFVHLSKENSLPQCARFVQSITGHFCSPAEDKVFVHCNLENNKFLISDTEFDGAEKLLLKRPSFCPIKHLDKTQADALPMEILTRGVDVGVAVLVQSVNKKLLLTRRTATLRIFPNVWVPPGGHIELNEKFFNTFLKEILELLGLTSALHSFIICLWENYFLKGDTVGWLKVVILLLVGSQSSVYFEERLCPDECEVSACTWLEPRIVEAIVGAEDGVSGAEALPSDLPTSVRVTTLRNGSAVTEELPISIFLSKAPAEGPDVERVSTGTKYALQLWLDTLAQQPE</sequence>
<evidence type="ECO:0000259" key="5">
    <source>
        <dbReference type="PROSITE" id="PS51462"/>
    </source>
</evidence>
<dbReference type="GO" id="GO:0019677">
    <property type="term" value="P:NAD+ catabolic process"/>
    <property type="evidence" value="ECO:0007669"/>
    <property type="project" value="TreeGrafter"/>
</dbReference>
<evidence type="ECO:0000313" key="6">
    <source>
        <dbReference type="Ensembl" id="ENSLACP00000019656.1"/>
    </source>
</evidence>
<gene>
    <name evidence="6" type="primary">NUDT17</name>
</gene>
<reference evidence="6" key="2">
    <citation type="submission" date="2025-08" db="UniProtKB">
        <authorList>
            <consortium name="Ensembl"/>
        </authorList>
    </citation>
    <scope>IDENTIFICATION</scope>
</reference>
<evidence type="ECO:0000313" key="7">
    <source>
        <dbReference type="Proteomes" id="UP000008672"/>
    </source>
</evidence>
<evidence type="ECO:0000256" key="1">
    <source>
        <dbReference type="ARBA" id="ARBA00001946"/>
    </source>
</evidence>
<proteinExistence type="predicted"/>
<dbReference type="OMA" id="AKEEWNM"/>
<organism evidence="6 7">
    <name type="scientific">Latimeria chalumnae</name>
    <name type="common">Coelacanth</name>
    <dbReference type="NCBI Taxonomy" id="7897"/>
    <lineage>
        <taxon>Eukaryota</taxon>
        <taxon>Metazoa</taxon>
        <taxon>Chordata</taxon>
        <taxon>Craniata</taxon>
        <taxon>Vertebrata</taxon>
        <taxon>Euteleostomi</taxon>
        <taxon>Coelacanthiformes</taxon>
        <taxon>Coelacanthidae</taxon>
        <taxon>Latimeria</taxon>
    </lineage>
</organism>
<dbReference type="GO" id="GO:0035529">
    <property type="term" value="F:NADH pyrophosphatase activity"/>
    <property type="evidence" value="ECO:0007669"/>
    <property type="project" value="TreeGrafter"/>
</dbReference>
<evidence type="ECO:0000256" key="4">
    <source>
        <dbReference type="ARBA" id="ARBA00022842"/>
    </source>
</evidence>
<dbReference type="InterPro" id="IPR050241">
    <property type="entry name" value="NAD-cap_RNA_hydrolase_NudC"/>
</dbReference>
<dbReference type="GO" id="GO:0046872">
    <property type="term" value="F:metal ion binding"/>
    <property type="evidence" value="ECO:0007669"/>
    <property type="project" value="UniProtKB-KW"/>
</dbReference>
<dbReference type="SUPFAM" id="SSF55811">
    <property type="entry name" value="Nudix"/>
    <property type="match status" value="1"/>
</dbReference>
<name>H3BCN5_LATCH</name>
<dbReference type="AlphaFoldDB" id="H3BCN5"/>
<dbReference type="EMBL" id="AFYH01035393">
    <property type="status" value="NOT_ANNOTATED_CDS"/>
    <property type="molecule type" value="Genomic_DNA"/>
</dbReference>
<dbReference type="EMBL" id="AFYH01035392">
    <property type="status" value="NOT_ANNOTATED_CDS"/>
    <property type="molecule type" value="Genomic_DNA"/>
</dbReference>
<dbReference type="Gene3D" id="3.90.79.10">
    <property type="entry name" value="Nucleoside Triphosphate Pyrophosphohydrolase"/>
    <property type="match status" value="1"/>
</dbReference>
<dbReference type="Pfam" id="PF00293">
    <property type="entry name" value="NUDIX"/>
    <property type="match status" value="1"/>
</dbReference>
<evidence type="ECO:0000256" key="2">
    <source>
        <dbReference type="ARBA" id="ARBA00022723"/>
    </source>
</evidence>
<protein>
    <submittedName>
        <fullName evidence="6">Nudix hydrolase 17</fullName>
    </submittedName>
</protein>
<dbReference type="EMBL" id="AFYH01035391">
    <property type="status" value="NOT_ANNOTATED_CDS"/>
    <property type="molecule type" value="Genomic_DNA"/>
</dbReference>
<dbReference type="Proteomes" id="UP000008672">
    <property type="component" value="Unassembled WGS sequence"/>
</dbReference>
<dbReference type="GO" id="GO:0005777">
    <property type="term" value="C:peroxisome"/>
    <property type="evidence" value="ECO:0007669"/>
    <property type="project" value="TreeGrafter"/>
</dbReference>
<dbReference type="FunCoup" id="H3BCN5">
    <property type="interactions" value="77"/>
</dbReference>
<dbReference type="Ensembl" id="ENSLACT00000019794.1">
    <property type="protein sequence ID" value="ENSLACP00000019656.1"/>
    <property type="gene ID" value="ENSLACG00000017283.1"/>
</dbReference>
<dbReference type="eggNOG" id="ENOG502QWT5">
    <property type="taxonomic scope" value="Eukaryota"/>
</dbReference>
<keyword evidence="2" id="KW-0479">Metal-binding</keyword>
<dbReference type="GO" id="GO:0005829">
    <property type="term" value="C:cytosol"/>
    <property type="evidence" value="ECO:0007669"/>
    <property type="project" value="TreeGrafter"/>
</dbReference>
<dbReference type="PANTHER" id="PTHR42904">
    <property type="entry name" value="NUDIX HYDROLASE, NUDC SUBFAMILY"/>
    <property type="match status" value="1"/>
</dbReference>
<keyword evidence="4" id="KW-0460">Magnesium</keyword>
<dbReference type="STRING" id="7897.ENSLACP00000019656"/>
<dbReference type="InParanoid" id="H3BCN5"/>
<dbReference type="GeneTree" id="ENSGT00390000013847"/>
<dbReference type="GO" id="GO:0006742">
    <property type="term" value="P:NADP+ catabolic process"/>
    <property type="evidence" value="ECO:0007669"/>
    <property type="project" value="TreeGrafter"/>
</dbReference>
<dbReference type="HOGENOM" id="CLU_061877_1_0_1"/>
<dbReference type="PANTHER" id="PTHR42904:SF1">
    <property type="entry name" value="NUCLEOSIDE DIPHOSPHATE-LINKED MOIETY X MOTIF 17"/>
    <property type="match status" value="1"/>
</dbReference>